<keyword evidence="6" id="KW-1133">Transmembrane helix</keyword>
<keyword evidence="7" id="KW-0560">Oxidoreductase</keyword>
<comment type="similarity">
    <text evidence="2">Belongs to the short-chain dehydrogenases/reductases (SDR) family.</text>
</comment>
<dbReference type="FunFam" id="3.40.50.720:FF:000329">
    <property type="entry name" value="Corticosteroid 11-beta-dehydrogenase isozyme 1"/>
    <property type="match status" value="1"/>
</dbReference>
<dbReference type="PRINTS" id="PR00081">
    <property type="entry name" value="GDHRDH"/>
</dbReference>
<evidence type="ECO:0000256" key="23">
    <source>
        <dbReference type="ARBA" id="ARBA00048678"/>
    </source>
</evidence>
<dbReference type="Ensembl" id="ENSMUNT00000012255.2">
    <property type="protein sequence ID" value="ENSMUNP00000010598.2"/>
    <property type="gene ID" value="ENSMUNG00000008354.2"/>
</dbReference>
<dbReference type="PANTHER" id="PTHR44279:SF1">
    <property type="entry name" value="11-BETA-HYDROXYSTEROID DEHYDROGENASE 1"/>
    <property type="match status" value="1"/>
</dbReference>
<evidence type="ECO:0000256" key="18">
    <source>
        <dbReference type="ARBA" id="ARBA00048060"/>
    </source>
</evidence>
<evidence type="ECO:0000256" key="10">
    <source>
        <dbReference type="ARBA" id="ARBA00039048"/>
    </source>
</evidence>
<evidence type="ECO:0000256" key="15">
    <source>
        <dbReference type="ARBA" id="ARBA00047373"/>
    </source>
</evidence>
<dbReference type="GO" id="GO:0006706">
    <property type="term" value="P:steroid catabolic process"/>
    <property type="evidence" value="ECO:0007669"/>
    <property type="project" value="TreeGrafter"/>
</dbReference>
<comment type="catalytic activity">
    <reaction evidence="22">
        <text>glycochenodeoxycholate + NADP(+) = 7-oxoglycolithocholate + NADPH + H(+)</text>
        <dbReference type="Rhea" id="RHEA:65056"/>
        <dbReference type="ChEBI" id="CHEBI:15378"/>
        <dbReference type="ChEBI" id="CHEBI:36252"/>
        <dbReference type="ChEBI" id="CHEBI:57783"/>
        <dbReference type="ChEBI" id="CHEBI:58349"/>
        <dbReference type="ChEBI" id="CHEBI:137818"/>
    </reaction>
    <physiologicalReaction direction="right-to-left" evidence="22">
        <dbReference type="Rhea" id="RHEA:65058"/>
    </physiologicalReaction>
</comment>
<dbReference type="GO" id="GO:0070524">
    <property type="term" value="F:11-beta-hydroxysteroid dehydrogenase (NADP+) activity"/>
    <property type="evidence" value="ECO:0007669"/>
    <property type="project" value="UniProtKB-EC"/>
</dbReference>
<evidence type="ECO:0000256" key="26">
    <source>
        <dbReference type="ARBA" id="ARBA00049462"/>
    </source>
</evidence>
<evidence type="ECO:0000256" key="11">
    <source>
        <dbReference type="ARBA" id="ARBA00040963"/>
    </source>
</evidence>
<dbReference type="InterPro" id="IPR002347">
    <property type="entry name" value="SDR_fam"/>
</dbReference>
<evidence type="ECO:0000256" key="16">
    <source>
        <dbReference type="ARBA" id="ARBA00047608"/>
    </source>
</evidence>
<evidence type="ECO:0000313" key="29">
    <source>
        <dbReference type="Proteomes" id="UP000694405"/>
    </source>
</evidence>
<evidence type="ECO:0000256" key="25">
    <source>
        <dbReference type="ARBA" id="ARBA00049300"/>
    </source>
</evidence>
<keyword evidence="8" id="KW-0472">Membrane</keyword>
<reference evidence="28" key="1">
    <citation type="submission" date="2020-03" db="EMBL/GenBank/DDBJ databases">
        <title>Melopsittacus undulatus (budgerigar) genome, bMelUnd1, maternal haplotype with Z.</title>
        <authorList>
            <person name="Gedman G."/>
            <person name="Mountcastle J."/>
            <person name="Haase B."/>
            <person name="Formenti G."/>
            <person name="Wright T."/>
            <person name="Apodaca J."/>
            <person name="Pelan S."/>
            <person name="Chow W."/>
            <person name="Rhie A."/>
            <person name="Howe K."/>
            <person name="Fedrigo O."/>
            <person name="Jarvis E.D."/>
        </authorList>
    </citation>
    <scope>NUCLEOTIDE SEQUENCE [LARGE SCALE GENOMIC DNA]</scope>
</reference>
<comment type="catalytic activity">
    <reaction evidence="16">
        <text>3beta-hydroxy-5-androstene-7,17-dione + NADPH + H(+) = 3beta,7beta-dihydroxyandrost-5-en-17-one + NADP(+)</text>
        <dbReference type="Rhea" id="RHEA:69452"/>
        <dbReference type="ChEBI" id="CHEBI:15378"/>
        <dbReference type="ChEBI" id="CHEBI:57783"/>
        <dbReference type="ChEBI" id="CHEBI:58349"/>
        <dbReference type="ChEBI" id="CHEBI:183368"/>
        <dbReference type="ChEBI" id="CHEBI:183808"/>
    </reaction>
    <physiologicalReaction direction="left-to-right" evidence="16">
        <dbReference type="Rhea" id="RHEA:69453"/>
    </physiologicalReaction>
</comment>
<evidence type="ECO:0000256" key="6">
    <source>
        <dbReference type="ARBA" id="ARBA00022989"/>
    </source>
</evidence>
<dbReference type="Gene3D" id="3.40.50.720">
    <property type="entry name" value="NAD(P)-binding Rossmann-like Domain"/>
    <property type="match status" value="1"/>
</dbReference>
<comment type="catalytic activity">
    <reaction evidence="25">
        <text>a 7beta-hydroxysteroid + NADP(+) = a 7-oxosteroid + NADPH + H(+)</text>
        <dbReference type="Rhea" id="RHEA:20233"/>
        <dbReference type="ChEBI" id="CHEBI:15378"/>
        <dbReference type="ChEBI" id="CHEBI:35349"/>
        <dbReference type="ChEBI" id="CHEBI:47789"/>
        <dbReference type="ChEBI" id="CHEBI:57783"/>
        <dbReference type="ChEBI" id="CHEBI:58349"/>
        <dbReference type="EC" id="1.1.1.201"/>
    </reaction>
    <physiologicalReaction direction="right-to-left" evidence="25">
        <dbReference type="Rhea" id="RHEA:20235"/>
    </physiologicalReaction>
</comment>
<evidence type="ECO:0000256" key="19">
    <source>
        <dbReference type="ARBA" id="ARBA00048061"/>
    </source>
</evidence>
<evidence type="ECO:0000256" key="7">
    <source>
        <dbReference type="ARBA" id="ARBA00023002"/>
    </source>
</evidence>
<accession>A0A8C6JFE3</accession>
<evidence type="ECO:0000256" key="21">
    <source>
        <dbReference type="ARBA" id="ARBA00048585"/>
    </source>
</evidence>
<comment type="catalytic activity">
    <reaction evidence="24">
        <text>tauroursodeoxycholate + NADP(+) = 7-oxotaurolithocholate + NADPH + H(+)</text>
        <dbReference type="Rhea" id="RHEA:68980"/>
        <dbReference type="ChEBI" id="CHEBI:15378"/>
        <dbReference type="ChEBI" id="CHEBI:57783"/>
        <dbReference type="ChEBI" id="CHEBI:58349"/>
        <dbReference type="ChEBI" id="CHEBI:132028"/>
        <dbReference type="ChEBI" id="CHEBI:137724"/>
    </reaction>
    <physiologicalReaction direction="right-to-left" evidence="24">
        <dbReference type="Rhea" id="RHEA:68982"/>
    </physiologicalReaction>
</comment>
<dbReference type="SUPFAM" id="SSF51735">
    <property type="entry name" value="NAD(P)-binding Rossmann-fold domains"/>
    <property type="match status" value="1"/>
</dbReference>
<evidence type="ECO:0000256" key="24">
    <source>
        <dbReference type="ARBA" id="ARBA00048702"/>
    </source>
</evidence>
<evidence type="ECO:0000256" key="5">
    <source>
        <dbReference type="ARBA" id="ARBA00022824"/>
    </source>
</evidence>
<dbReference type="PROSITE" id="PS00061">
    <property type="entry name" value="ADH_SHORT"/>
    <property type="match status" value="1"/>
</dbReference>
<comment type="catalytic activity">
    <reaction evidence="15">
        <text>3beta-hydroxy-5alpha-androstane-7,17-dione + NADPH + H(+) = 3beta,7beta-dihydroxy-5alpha-androstan-17-one + NADP(+)</text>
        <dbReference type="Rhea" id="RHEA:69456"/>
        <dbReference type="ChEBI" id="CHEBI:15378"/>
        <dbReference type="ChEBI" id="CHEBI:57783"/>
        <dbReference type="ChEBI" id="CHEBI:58349"/>
        <dbReference type="ChEBI" id="CHEBI:79834"/>
        <dbReference type="ChEBI" id="CHEBI:183809"/>
    </reaction>
    <physiologicalReaction direction="left-to-right" evidence="15">
        <dbReference type="Rhea" id="RHEA:69457"/>
    </physiologicalReaction>
</comment>
<dbReference type="GO" id="GO:0047022">
    <property type="term" value="F:7-beta-hydroxysteroid dehydrogenase (NADP+) activity"/>
    <property type="evidence" value="ECO:0007669"/>
    <property type="project" value="UniProtKB-EC"/>
</dbReference>
<evidence type="ECO:0000256" key="17">
    <source>
        <dbReference type="ARBA" id="ARBA00047749"/>
    </source>
</evidence>
<evidence type="ECO:0000256" key="4">
    <source>
        <dbReference type="ARBA" id="ARBA00022692"/>
    </source>
</evidence>
<dbReference type="EC" id="1.1.1.146" evidence="9"/>
<dbReference type="GO" id="GO:0005789">
    <property type="term" value="C:endoplasmic reticulum membrane"/>
    <property type="evidence" value="ECO:0007669"/>
    <property type="project" value="UniProtKB-SubCell"/>
</dbReference>
<comment type="subunit">
    <text evidence="3">Homodimer.</text>
</comment>
<dbReference type="PANTHER" id="PTHR44279">
    <property type="entry name" value="HYDROXYSTEROID (11-BETA) DEHYDROGENASE 1-LIKE B-RELATED"/>
    <property type="match status" value="1"/>
</dbReference>
<dbReference type="GO" id="GO:0005496">
    <property type="term" value="F:steroid binding"/>
    <property type="evidence" value="ECO:0007669"/>
    <property type="project" value="TreeGrafter"/>
</dbReference>
<comment type="catalytic activity">
    <reaction evidence="26">
        <text>7-oxolithocholate + NADPH + H(+) = ursodeoxycholate + NADP(+)</text>
        <dbReference type="Rhea" id="RHEA:47540"/>
        <dbReference type="ChEBI" id="CHEBI:15378"/>
        <dbReference type="ChEBI" id="CHEBI:57783"/>
        <dbReference type="ChEBI" id="CHEBI:58349"/>
        <dbReference type="ChEBI" id="CHEBI:78604"/>
        <dbReference type="ChEBI" id="CHEBI:78605"/>
    </reaction>
    <physiologicalReaction direction="left-to-right" evidence="26">
        <dbReference type="Rhea" id="RHEA:47541"/>
    </physiologicalReaction>
</comment>
<dbReference type="InterPro" id="IPR036291">
    <property type="entry name" value="NAD(P)-bd_dom_sf"/>
</dbReference>
<evidence type="ECO:0000256" key="9">
    <source>
        <dbReference type="ARBA" id="ARBA00038971"/>
    </source>
</evidence>
<proteinExistence type="inferred from homology"/>
<comment type="catalytic activity">
    <reaction evidence="23">
        <text>3beta,7alpha-dihydroxyandrost-5-en-17-one + NADP(+) = 3beta-hydroxy-5-androstene-7,17-dione + NADPH + H(+)</text>
        <dbReference type="Rhea" id="RHEA:69440"/>
        <dbReference type="ChEBI" id="CHEBI:15378"/>
        <dbReference type="ChEBI" id="CHEBI:57783"/>
        <dbReference type="ChEBI" id="CHEBI:58349"/>
        <dbReference type="ChEBI" id="CHEBI:81471"/>
        <dbReference type="ChEBI" id="CHEBI:183808"/>
    </reaction>
    <physiologicalReaction direction="left-to-right" evidence="23">
        <dbReference type="Rhea" id="RHEA:69441"/>
    </physiologicalReaction>
</comment>
<protein>
    <recommendedName>
        <fullName evidence="11">11-beta-hydroxysteroid dehydrogenase 1</fullName>
        <ecNumber evidence="9">1.1.1.146</ecNumber>
        <ecNumber evidence="10">1.1.1.201</ecNumber>
    </recommendedName>
    <alternativeName>
        <fullName evidence="13">7-oxosteroid reductase</fullName>
    </alternativeName>
    <alternativeName>
        <fullName evidence="12">Corticosteroid 11-beta-dehydrogenase isozyme 1</fullName>
    </alternativeName>
</protein>
<comment type="catalytic activity">
    <reaction evidence="18">
        <text>glycoursodeoxycholate + NADP(+) = 7-oxoglycolithocholate + NADPH + H(+)</text>
        <dbReference type="Rhea" id="RHEA:68976"/>
        <dbReference type="ChEBI" id="CHEBI:15378"/>
        <dbReference type="ChEBI" id="CHEBI:57783"/>
        <dbReference type="ChEBI" id="CHEBI:58349"/>
        <dbReference type="ChEBI" id="CHEBI:132030"/>
        <dbReference type="ChEBI" id="CHEBI:137818"/>
    </reaction>
    <physiologicalReaction direction="right-to-left" evidence="18">
        <dbReference type="Rhea" id="RHEA:68978"/>
    </physiologicalReaction>
</comment>
<keyword evidence="29" id="KW-1185">Reference proteome</keyword>
<evidence type="ECO:0000256" key="13">
    <source>
        <dbReference type="ARBA" id="ARBA00041676"/>
    </source>
</evidence>
<dbReference type="InterPro" id="IPR020904">
    <property type="entry name" value="Sc_DH/Rdtase_CS"/>
</dbReference>
<dbReference type="EC" id="1.1.1.201" evidence="10"/>
<evidence type="ECO:0000256" key="12">
    <source>
        <dbReference type="ARBA" id="ARBA00041539"/>
    </source>
</evidence>
<comment type="subcellular location">
    <subcellularLocation>
        <location evidence="1">Endoplasmic reticulum membrane</location>
        <topology evidence="1">Single-pass type II membrane protein</topology>
    </subcellularLocation>
</comment>
<dbReference type="Proteomes" id="UP000694405">
    <property type="component" value="Chromosome 16"/>
</dbReference>
<evidence type="ECO:0000256" key="2">
    <source>
        <dbReference type="ARBA" id="ARBA00006484"/>
    </source>
</evidence>
<comment type="catalytic activity">
    <reaction evidence="14">
        <text>chenodeoxycholate + NADP(+) = 7-oxolithocholate + NADPH + H(+)</text>
        <dbReference type="Rhea" id="RHEA:53820"/>
        <dbReference type="ChEBI" id="CHEBI:15378"/>
        <dbReference type="ChEBI" id="CHEBI:36234"/>
        <dbReference type="ChEBI" id="CHEBI:57783"/>
        <dbReference type="ChEBI" id="CHEBI:58349"/>
        <dbReference type="ChEBI" id="CHEBI:78605"/>
    </reaction>
    <physiologicalReaction direction="right-to-left" evidence="14">
        <dbReference type="Rhea" id="RHEA:53822"/>
    </physiologicalReaction>
</comment>
<sequence>MQSKERDTFPTYLQTVHKGCQLLLYCSIPTPVINNNTWKGSPSLLATQTRSQLSGMGRLQKILIPFLGLVLAFWFYSARETFKPEMLKGKRVIVTGASTGIGEEMAYHLARMGSHILITARTESKLQKVVERCRELGAASAQYISGTMEDMAFAEHVVKEAQTSLGGLDMLILNHVGTSYFGYFDGDVGHIRKLLEINFLSYVAMTVSALPMLKESEGSIVVVSSMAGKVGFPFTVPYSATKFALDGFFSSLRQEFHIQNINVSITLCILGFIDTERALHAAADVLLVPAAPRAECALEILKGGALRYRELYYRYGSTRLPLLLRDCAAELLESMVRSRYRLDRIGSGQRRQSPADGAAGSPHR</sequence>
<comment type="catalytic activity">
    <reaction evidence="20">
        <text>an 11beta-hydroxysteroid + NADP(+) = an 11-oxosteroid + NADPH + H(+)</text>
        <dbReference type="Rhea" id="RHEA:11388"/>
        <dbReference type="ChEBI" id="CHEBI:15378"/>
        <dbReference type="ChEBI" id="CHEBI:35346"/>
        <dbReference type="ChEBI" id="CHEBI:47787"/>
        <dbReference type="ChEBI" id="CHEBI:57783"/>
        <dbReference type="ChEBI" id="CHEBI:58349"/>
        <dbReference type="EC" id="1.1.1.146"/>
    </reaction>
    <physiologicalReaction direction="left-to-right" evidence="20">
        <dbReference type="Rhea" id="RHEA:11389"/>
    </physiologicalReaction>
    <physiologicalReaction direction="right-to-left" evidence="20">
        <dbReference type="Rhea" id="RHEA:11390"/>
    </physiologicalReaction>
</comment>
<comment type="catalytic activity">
    <reaction evidence="21">
        <text>7-oxocholesterol + NADPH + H(+) = 7beta-hydroxycholesterol + NADP(+)</text>
        <dbReference type="Rhea" id="RHEA:68656"/>
        <dbReference type="ChEBI" id="CHEBI:15378"/>
        <dbReference type="ChEBI" id="CHEBI:42989"/>
        <dbReference type="ChEBI" id="CHEBI:57783"/>
        <dbReference type="ChEBI" id="CHEBI:58349"/>
        <dbReference type="ChEBI" id="CHEBI:64294"/>
    </reaction>
    <physiologicalReaction direction="left-to-right" evidence="21">
        <dbReference type="Rhea" id="RHEA:68657"/>
    </physiologicalReaction>
</comment>
<comment type="catalytic activity">
    <reaction evidence="27">
        <text>7-oxopregnenolone + NADPH + H(+) = 7beta-hydroxypregnenolone + NADP(+)</text>
        <dbReference type="Rhea" id="RHEA:69436"/>
        <dbReference type="ChEBI" id="CHEBI:15378"/>
        <dbReference type="ChEBI" id="CHEBI:57783"/>
        <dbReference type="ChEBI" id="CHEBI:58349"/>
        <dbReference type="ChEBI" id="CHEBI:183806"/>
        <dbReference type="ChEBI" id="CHEBI:183807"/>
    </reaction>
    <physiologicalReaction direction="left-to-right" evidence="27">
        <dbReference type="Rhea" id="RHEA:69437"/>
    </physiologicalReaction>
</comment>
<keyword evidence="4" id="KW-0812">Transmembrane</keyword>
<dbReference type="InterPro" id="IPR051253">
    <property type="entry name" value="11-beta-HSD"/>
</dbReference>
<evidence type="ECO:0000313" key="28">
    <source>
        <dbReference type="Ensembl" id="ENSMUNP00000010598.2"/>
    </source>
</evidence>
<reference evidence="28" key="2">
    <citation type="submission" date="2025-08" db="UniProtKB">
        <authorList>
            <consortium name="Ensembl"/>
        </authorList>
    </citation>
    <scope>IDENTIFICATION</scope>
</reference>
<evidence type="ECO:0000256" key="27">
    <source>
        <dbReference type="ARBA" id="ARBA00049520"/>
    </source>
</evidence>
<keyword evidence="5" id="KW-0256">Endoplasmic reticulum</keyword>
<evidence type="ECO:0000256" key="14">
    <source>
        <dbReference type="ARBA" id="ARBA00047269"/>
    </source>
</evidence>
<comment type="catalytic activity">
    <reaction evidence="19">
        <text>taurochenodeoxycholate + NADP(+) = 7-oxotaurolithocholate + NADPH + H(+)</text>
        <dbReference type="Rhea" id="RHEA:65060"/>
        <dbReference type="ChEBI" id="CHEBI:9407"/>
        <dbReference type="ChEBI" id="CHEBI:15378"/>
        <dbReference type="ChEBI" id="CHEBI:57783"/>
        <dbReference type="ChEBI" id="CHEBI:58349"/>
        <dbReference type="ChEBI" id="CHEBI:137724"/>
    </reaction>
    <physiologicalReaction direction="right-to-left" evidence="19">
        <dbReference type="Rhea" id="RHEA:65062"/>
    </physiologicalReaction>
</comment>
<dbReference type="AlphaFoldDB" id="A0A8C6JFE3"/>
<organism evidence="28 29">
    <name type="scientific">Melopsittacus undulatus</name>
    <name type="common">Budgerigar</name>
    <name type="synonym">Psittacus undulatus</name>
    <dbReference type="NCBI Taxonomy" id="13146"/>
    <lineage>
        <taxon>Eukaryota</taxon>
        <taxon>Metazoa</taxon>
        <taxon>Chordata</taxon>
        <taxon>Craniata</taxon>
        <taxon>Vertebrata</taxon>
        <taxon>Euteleostomi</taxon>
        <taxon>Archelosauria</taxon>
        <taxon>Archosauria</taxon>
        <taxon>Dinosauria</taxon>
        <taxon>Saurischia</taxon>
        <taxon>Theropoda</taxon>
        <taxon>Coelurosauria</taxon>
        <taxon>Aves</taxon>
        <taxon>Neognathae</taxon>
        <taxon>Neoaves</taxon>
        <taxon>Telluraves</taxon>
        <taxon>Australaves</taxon>
        <taxon>Psittaciformes</taxon>
        <taxon>Psittaculidae</taxon>
        <taxon>Melopsittacus</taxon>
    </lineage>
</organism>
<reference evidence="28" key="3">
    <citation type="submission" date="2025-09" db="UniProtKB">
        <authorList>
            <consortium name="Ensembl"/>
        </authorList>
    </citation>
    <scope>IDENTIFICATION</scope>
</reference>
<evidence type="ECO:0000256" key="22">
    <source>
        <dbReference type="ARBA" id="ARBA00048661"/>
    </source>
</evidence>
<dbReference type="Pfam" id="PF00106">
    <property type="entry name" value="adh_short"/>
    <property type="match status" value="1"/>
</dbReference>
<name>A0A8C6JFE3_MELUD</name>
<evidence type="ECO:0000256" key="8">
    <source>
        <dbReference type="ARBA" id="ARBA00023136"/>
    </source>
</evidence>
<evidence type="ECO:0000256" key="20">
    <source>
        <dbReference type="ARBA" id="ARBA00048376"/>
    </source>
</evidence>
<gene>
    <name evidence="28" type="primary">LOC101868862</name>
</gene>
<evidence type="ECO:0000256" key="1">
    <source>
        <dbReference type="ARBA" id="ARBA00004648"/>
    </source>
</evidence>
<comment type="catalytic activity">
    <reaction evidence="17">
        <text>corticosterone + NADP(+) = 11-dehydrocorticosterone + NADPH + H(+)</text>
        <dbReference type="Rhea" id="RHEA:42200"/>
        <dbReference type="ChEBI" id="CHEBI:15378"/>
        <dbReference type="ChEBI" id="CHEBI:16827"/>
        <dbReference type="ChEBI" id="CHEBI:57783"/>
        <dbReference type="ChEBI" id="CHEBI:58349"/>
        <dbReference type="ChEBI" id="CHEBI:78600"/>
    </reaction>
    <physiologicalReaction direction="left-to-right" evidence="17">
        <dbReference type="Rhea" id="RHEA:42201"/>
    </physiologicalReaction>
    <physiologicalReaction direction="right-to-left" evidence="17">
        <dbReference type="Rhea" id="RHEA:42202"/>
    </physiologicalReaction>
</comment>
<accession>A0A8V5HAG6</accession>
<evidence type="ECO:0000256" key="3">
    <source>
        <dbReference type="ARBA" id="ARBA00011738"/>
    </source>
</evidence>